<proteinExistence type="predicted"/>
<evidence type="ECO:0000313" key="3">
    <source>
        <dbReference type="Proteomes" id="UP001634393"/>
    </source>
</evidence>
<feature type="region of interest" description="Disordered" evidence="1">
    <location>
        <begin position="315"/>
        <end position="341"/>
    </location>
</feature>
<dbReference type="PANTHER" id="PTHR47165:SF4">
    <property type="entry name" value="OS03G0429900 PROTEIN"/>
    <property type="match status" value="1"/>
</dbReference>
<dbReference type="InterPro" id="IPR012340">
    <property type="entry name" value="NA-bd_OB-fold"/>
</dbReference>
<gene>
    <name evidence="2" type="ORF">ACJIZ3_019920</name>
</gene>
<dbReference type="Proteomes" id="UP001634393">
    <property type="component" value="Unassembled WGS sequence"/>
</dbReference>
<protein>
    <submittedName>
        <fullName evidence="2">Uncharacterized protein</fullName>
    </submittedName>
</protein>
<sequence length="341" mass="39670">MDLQYIRDIRPDSRNWKVKVIVCDKTQARVSPSSPNPYQRIILMDETEQKVIATTYGTDINTIGDQLHKYNIYNYPFQWTLKYFTKIRFQRNDNIHPSILNYRFASLQGLNNYIGKQVLIDEHMLHILAVVIEKRGQHHVKIRGEQMLKKEYIIMNEERATVLLTLWNNIAMSEGPLIDNSDEMFPIIRATSLAISPFQGSSLGSTSSTVIAMNPQIPEATNLYNWRRSNLLDLLNGSLKQQTFQPNRNTHHAQPLEVVPIEKVITERQVRELLQFFILIFFLQDTQFLVKVHSTRVLPAPKYFFVSCQYSGTQNSVNNEPNNPSRKAEKLSDHWINARPR</sequence>
<dbReference type="EMBL" id="JBJXBP010000005">
    <property type="protein sequence ID" value="KAL3831118.1"/>
    <property type="molecule type" value="Genomic_DNA"/>
</dbReference>
<dbReference type="SUPFAM" id="SSF50249">
    <property type="entry name" value="Nucleic acid-binding proteins"/>
    <property type="match status" value="2"/>
</dbReference>
<evidence type="ECO:0000313" key="2">
    <source>
        <dbReference type="EMBL" id="KAL3831118.1"/>
    </source>
</evidence>
<accession>A0ABD3T3T9</accession>
<dbReference type="Gene3D" id="2.40.50.140">
    <property type="entry name" value="Nucleic acid-binding proteins"/>
    <property type="match status" value="2"/>
</dbReference>
<reference evidence="2 3" key="1">
    <citation type="submission" date="2024-12" db="EMBL/GenBank/DDBJ databases">
        <title>The unique morphological basis and parallel evolutionary history of personate flowers in Penstemon.</title>
        <authorList>
            <person name="Depatie T.H."/>
            <person name="Wessinger C.A."/>
        </authorList>
    </citation>
    <scope>NUCLEOTIDE SEQUENCE [LARGE SCALE GENOMIC DNA]</scope>
    <source>
        <strain evidence="2">WTNN_2</strain>
        <tissue evidence="2">Leaf</tissue>
    </source>
</reference>
<dbReference type="AlphaFoldDB" id="A0ABD3T3T9"/>
<comment type="caution">
    <text evidence="2">The sequence shown here is derived from an EMBL/GenBank/DDBJ whole genome shotgun (WGS) entry which is preliminary data.</text>
</comment>
<name>A0ABD3T3T9_9LAMI</name>
<evidence type="ECO:0000256" key="1">
    <source>
        <dbReference type="SAM" id="MobiDB-lite"/>
    </source>
</evidence>
<organism evidence="2 3">
    <name type="scientific">Penstemon smallii</name>
    <dbReference type="NCBI Taxonomy" id="265156"/>
    <lineage>
        <taxon>Eukaryota</taxon>
        <taxon>Viridiplantae</taxon>
        <taxon>Streptophyta</taxon>
        <taxon>Embryophyta</taxon>
        <taxon>Tracheophyta</taxon>
        <taxon>Spermatophyta</taxon>
        <taxon>Magnoliopsida</taxon>
        <taxon>eudicotyledons</taxon>
        <taxon>Gunneridae</taxon>
        <taxon>Pentapetalae</taxon>
        <taxon>asterids</taxon>
        <taxon>lamiids</taxon>
        <taxon>Lamiales</taxon>
        <taxon>Plantaginaceae</taxon>
        <taxon>Cheloneae</taxon>
        <taxon>Penstemon</taxon>
    </lineage>
</organism>
<feature type="compositionally biased region" description="Polar residues" evidence="1">
    <location>
        <begin position="315"/>
        <end position="325"/>
    </location>
</feature>
<keyword evidence="3" id="KW-1185">Reference proteome</keyword>
<dbReference type="PANTHER" id="PTHR47165">
    <property type="entry name" value="OS03G0429900 PROTEIN"/>
    <property type="match status" value="1"/>
</dbReference>